<evidence type="ECO:0000256" key="2">
    <source>
        <dbReference type="SAM" id="Phobius"/>
    </source>
</evidence>
<feature type="region of interest" description="Disordered" evidence="1">
    <location>
        <begin position="873"/>
        <end position="916"/>
    </location>
</feature>
<reference evidence="3" key="1">
    <citation type="submission" date="2023-06" db="EMBL/GenBank/DDBJ databases">
        <title>Survivors Of The Sea: Transcriptome response of Skeletonema marinoi to long-term dormancy.</title>
        <authorList>
            <person name="Pinder M.I.M."/>
            <person name="Kourtchenko O."/>
            <person name="Robertson E.K."/>
            <person name="Larsson T."/>
            <person name="Maumus F."/>
            <person name="Osuna-Cruz C.M."/>
            <person name="Vancaester E."/>
            <person name="Stenow R."/>
            <person name="Vandepoele K."/>
            <person name="Ploug H."/>
            <person name="Bruchert V."/>
            <person name="Godhe A."/>
            <person name="Topel M."/>
        </authorList>
    </citation>
    <scope>NUCLEOTIDE SEQUENCE</scope>
    <source>
        <strain evidence="3">R05AC</strain>
    </source>
</reference>
<keyword evidence="4" id="KW-1185">Reference proteome</keyword>
<dbReference type="EMBL" id="JATAAI010000022">
    <property type="protein sequence ID" value="KAK1737981.1"/>
    <property type="molecule type" value="Genomic_DNA"/>
</dbReference>
<gene>
    <name evidence="3" type="ORF">QTG54_011275</name>
</gene>
<protein>
    <submittedName>
        <fullName evidence="3">Uncharacterized protein</fullName>
    </submittedName>
</protein>
<name>A0AAD9D8B4_9STRA</name>
<feature type="compositionally biased region" description="Polar residues" evidence="1">
    <location>
        <begin position="625"/>
        <end position="634"/>
    </location>
</feature>
<evidence type="ECO:0000313" key="4">
    <source>
        <dbReference type="Proteomes" id="UP001224775"/>
    </source>
</evidence>
<feature type="region of interest" description="Disordered" evidence="1">
    <location>
        <begin position="612"/>
        <end position="655"/>
    </location>
</feature>
<accession>A0AAD9D8B4</accession>
<comment type="caution">
    <text evidence="3">The sequence shown here is derived from an EMBL/GenBank/DDBJ whole genome shotgun (WGS) entry which is preliminary data.</text>
</comment>
<feature type="compositionally biased region" description="Polar residues" evidence="1">
    <location>
        <begin position="893"/>
        <end position="908"/>
    </location>
</feature>
<keyword evidence="2" id="KW-0812">Transmembrane</keyword>
<evidence type="ECO:0000313" key="3">
    <source>
        <dbReference type="EMBL" id="KAK1737981.1"/>
    </source>
</evidence>
<feature type="region of interest" description="Disordered" evidence="1">
    <location>
        <begin position="669"/>
        <end position="694"/>
    </location>
</feature>
<evidence type="ECO:0000256" key="1">
    <source>
        <dbReference type="SAM" id="MobiDB-lite"/>
    </source>
</evidence>
<feature type="compositionally biased region" description="Acidic residues" evidence="1">
    <location>
        <begin position="23"/>
        <end position="33"/>
    </location>
</feature>
<keyword evidence="2" id="KW-1133">Transmembrane helix</keyword>
<feature type="compositionally biased region" description="Low complexity" evidence="1">
    <location>
        <begin position="673"/>
        <end position="686"/>
    </location>
</feature>
<sequence>MRLQTSNMEPMEINGSVDNNDSTNDDAPEDEYEPIISTPSVQSNGKKLGVSASVYQHKIKALKWISYVLAAAVLLYSVKDIMFGVRMNREETEAVQDLEGEVVPSIKQQKIANYVKGTAIIRNIHITHHAGTSLCGQMGKVPNEHTPGFACMGKGRDNDTYWPEEALKASPFDKKRGVVAGGVLYNETKEWVTFWRQYYHFVSGEYGSWDKTLHQTNWEYENLVSMIVMRNPLERFLAGGKCGGFQTKIPGDPSNETQDLYWEYANSGCADNYALRVLTRDPCVQGANTTSECLQGAKDLLNRFTFILDQSCLNESVEALGNALHLNFTKDGFEGRLHKTHPSLIDRFGNDTLYEYVQTRFRRDIELYEWITMLFVITIAMVPSLITGLFVSSFHTATTLPNNNLHRARSINTAIRIPSSSSQLYLSSTTATTSAATLSYLNSLQSITSNPQLFPATSDTIEALLSQQQQQQLPYVNSNNNEISPKDFLMNLSREVMLASTGKEEGEGSVAAAEELGQGSGAHSMHSGGVVDSITSSPVTAAAVATSAASNVNLISEGMTAEEAAAIRNNRLHQTVDNDKVDDNNNNKNNMMNTIAMTITDGMTAEDAQKVRMARSHSSSTLSSFDTATPTTSIQDEDDSTINTPPSTIPQNNRGVSGLRQAASMRIKEPLSQAAQDGAAAVDGTTSSSSYDNEASWDSAIEDDQLLSSSSTTKFLGVPMTKNPNTPLIATTTGIATGVASYKLIDEYAYQFNTVHNGMIVDMMDKKQEFVEQWDELIGAYLVPVEDVDGGGVVGGGGGVDDVGAAAPAMEFSGVDSSSSAAVAAPVPETAMEAASTPNEVTMDNQGSVINTPVEASSADSVAATAPMEQLSDVSVGSETAAVTPPAHMQAATAESTSTVSPALSEMSSVDEGAASTPALSFESENMNVLSDATATAPVPEVTQYAETASSSESTAAVPSLNVGTVEEVATNNAPVSAYESGSGNMDVLSDGTSAAAVVEPMQYSDVAGAGTITAAPSSLNEATTVDVAAPVEATQYADAASTIESNTVTPVEEVFSNAPVTSYESGRADLMADATLAEHAHADIPGAEEVINVDQNAPVSSYESGNTDLLADATTSAAVDPAQQYSDVGNDAPPPTFENGHTDLLADATTSATAEPQQYSETITAPSMNGATMNQDVGNAPASNFENGNTDLLADATTSAPVASTQFSDVSGADTANAAPSLNDVNSIDQNVMNADSLADSTHQQRWFTAPPTADEYTHTDYTTTVDQNGYSSGGFSFDGGTNGGSFASEHYSSWQPQGGPNPLRDLAASLPPPEDRVRITGGDYYQEDVASQWAATQGDGFHTVADTNGMDGLADSLLSTDYSNPPISNGEFEVPASAIPSDAMDSFTTQSPDISYDHFFNGADKIESNSLSEVASSSGASMNDALISAKAKLFGSVSHSLGDIQGKVNAGVSSMKGAGNGAHMPFDTHSLDGSQFTAELQNAGEAFQSIHPPAVVSSAIQHASDASLADIGHGIMDAVKFMAGILLTVVDANLDLAAPGSSSVIVLESVKSSVNSMLDNASYTVANVINDVGNLSLKDIVHNLMVLIVATADMIMKVMNAVIYLLSGKDTGNWVLQATSTVNEASSQLLAQADDVTHQSIGELASSIGDYSYHVGNELVALLGSLNGVDGAHFDGTLDMVTTAMQTGFTM</sequence>
<feature type="transmembrane region" description="Helical" evidence="2">
    <location>
        <begin position="370"/>
        <end position="391"/>
    </location>
</feature>
<organism evidence="3 4">
    <name type="scientific">Skeletonema marinoi</name>
    <dbReference type="NCBI Taxonomy" id="267567"/>
    <lineage>
        <taxon>Eukaryota</taxon>
        <taxon>Sar</taxon>
        <taxon>Stramenopiles</taxon>
        <taxon>Ochrophyta</taxon>
        <taxon>Bacillariophyta</taxon>
        <taxon>Coscinodiscophyceae</taxon>
        <taxon>Thalassiosirophycidae</taxon>
        <taxon>Thalassiosirales</taxon>
        <taxon>Skeletonemataceae</taxon>
        <taxon>Skeletonema</taxon>
        <taxon>Skeletonema marinoi-dohrnii complex</taxon>
    </lineage>
</organism>
<feature type="region of interest" description="Disordered" evidence="1">
    <location>
        <begin position="1"/>
        <end position="40"/>
    </location>
</feature>
<proteinExistence type="predicted"/>
<dbReference type="Proteomes" id="UP001224775">
    <property type="component" value="Unassembled WGS sequence"/>
</dbReference>
<feature type="compositionally biased region" description="Polar residues" evidence="1">
    <location>
        <begin position="641"/>
        <end position="655"/>
    </location>
</feature>
<keyword evidence="2" id="KW-0472">Membrane</keyword>